<keyword evidence="8 10" id="KW-0472">Membrane</keyword>
<feature type="domain" description="CNNM transmembrane" evidence="13">
    <location>
        <begin position="1"/>
        <end position="202"/>
    </location>
</feature>
<dbReference type="SUPFAM" id="SSF56176">
    <property type="entry name" value="FAD-binding/transporter-associated domain-like"/>
    <property type="match status" value="1"/>
</dbReference>
<feature type="transmembrane region" description="Helical" evidence="11">
    <location>
        <begin position="6"/>
        <end position="28"/>
    </location>
</feature>
<dbReference type="Proteomes" id="UP000070687">
    <property type="component" value="Unassembled WGS sequence"/>
</dbReference>
<dbReference type="EMBL" id="LRQB01000005">
    <property type="protein sequence ID" value="KXA22878.1"/>
    <property type="molecule type" value="Genomic_DNA"/>
</dbReference>
<keyword evidence="7 9" id="KW-0129">CBS domain</keyword>
<dbReference type="InterPro" id="IPR002550">
    <property type="entry name" value="CNNM"/>
</dbReference>
<evidence type="ECO:0000256" key="6">
    <source>
        <dbReference type="ARBA" id="ARBA00022989"/>
    </source>
</evidence>
<evidence type="ECO:0000256" key="1">
    <source>
        <dbReference type="ARBA" id="ARBA00004651"/>
    </source>
</evidence>
<organism evidence="14 15">
    <name type="scientific">Gardnerella vaginalis</name>
    <dbReference type="NCBI Taxonomy" id="2702"/>
    <lineage>
        <taxon>Bacteria</taxon>
        <taxon>Bacillati</taxon>
        <taxon>Actinomycetota</taxon>
        <taxon>Actinomycetes</taxon>
        <taxon>Bifidobacteriales</taxon>
        <taxon>Bifidobacteriaceae</taxon>
        <taxon>Gardnerella</taxon>
    </lineage>
</organism>
<evidence type="ECO:0000256" key="9">
    <source>
        <dbReference type="PROSITE-ProRule" id="PRU00703"/>
    </source>
</evidence>
<comment type="similarity">
    <text evidence="2">Belongs to the UPF0053 family.</text>
</comment>
<dbReference type="SMART" id="SM01091">
    <property type="entry name" value="CorC_HlyC"/>
    <property type="match status" value="1"/>
</dbReference>
<sequence>MAIGFNILLIIIFLLFGSIFAATELALVSLRSSQIDRMELQDARGARVAKIARDPNTFLSALQIGVTLSGFLSASFGESALAPYVVPIVRSWGVPAHVAGPLTTIFLTLIISYCSIVISELVPKRIAMQRSEQIARAVVPAVDIFSKICKPLIWLIGKNTNGFVRLLGFDPNEKESEVSDEELRVLVNSNKRLSQDERNILDDVFDASETIVAEVMRPRADVEFLDGSLSLEEAAAKIRELPYSRYPVIGKDFDDVIGFVHVRDLLDVRDPNAKTVADVTREGISLPGTSKLLPSLELLRKRGIHLAIVIDEYGGTDGIVTLEDMTEELVGDIRDEYDLPEESEQNNVNKTTAFVNGVAKIDGGMTIEDFADITGIELEDGPYETVAGYFLAHTGSMGSVGAVLHDADGYDMTVTAVDGRRIATLEVRRRA</sequence>
<dbReference type="SUPFAM" id="SSF54631">
    <property type="entry name" value="CBS-domain pair"/>
    <property type="match status" value="1"/>
</dbReference>
<keyword evidence="3" id="KW-1003">Cell membrane</keyword>
<evidence type="ECO:0000256" key="5">
    <source>
        <dbReference type="ARBA" id="ARBA00022737"/>
    </source>
</evidence>
<protein>
    <recommendedName>
        <fullName evidence="16">HlyC/CorC family transporter</fullName>
    </recommendedName>
</protein>
<gene>
    <name evidence="14" type="ORF">HMPREF3208_00108</name>
</gene>
<dbReference type="Gene3D" id="3.30.465.10">
    <property type="match status" value="1"/>
</dbReference>
<dbReference type="eggNOG" id="COG1253">
    <property type="taxonomic scope" value="Bacteria"/>
</dbReference>
<dbReference type="PANTHER" id="PTHR43099:SF2">
    <property type="entry name" value="UPF0053 PROTEIN YRKA"/>
    <property type="match status" value="1"/>
</dbReference>
<dbReference type="GO" id="GO:0005886">
    <property type="term" value="C:plasma membrane"/>
    <property type="evidence" value="ECO:0007669"/>
    <property type="project" value="UniProtKB-SubCell"/>
</dbReference>
<keyword evidence="6 10" id="KW-1133">Transmembrane helix</keyword>
<evidence type="ECO:0000256" key="2">
    <source>
        <dbReference type="ARBA" id="ARBA00006337"/>
    </source>
</evidence>
<evidence type="ECO:0000259" key="12">
    <source>
        <dbReference type="PROSITE" id="PS51371"/>
    </source>
</evidence>
<evidence type="ECO:0008006" key="16">
    <source>
        <dbReference type="Google" id="ProtNLM"/>
    </source>
</evidence>
<evidence type="ECO:0000256" key="11">
    <source>
        <dbReference type="SAM" id="Phobius"/>
    </source>
</evidence>
<dbReference type="SMART" id="SM00116">
    <property type="entry name" value="CBS"/>
    <property type="match status" value="2"/>
</dbReference>
<proteinExistence type="inferred from homology"/>
<dbReference type="InterPro" id="IPR016169">
    <property type="entry name" value="FAD-bd_PCMH_sub2"/>
</dbReference>
<keyword evidence="4 10" id="KW-0812">Transmembrane</keyword>
<dbReference type="Pfam" id="PF00571">
    <property type="entry name" value="CBS"/>
    <property type="match status" value="2"/>
</dbReference>
<dbReference type="InterPro" id="IPR000644">
    <property type="entry name" value="CBS_dom"/>
</dbReference>
<dbReference type="InterPro" id="IPR044751">
    <property type="entry name" value="Ion_transp-like_CBS"/>
</dbReference>
<dbReference type="AlphaFoldDB" id="A0A133P2R7"/>
<feature type="domain" description="CBS" evidence="12">
    <location>
        <begin position="279"/>
        <end position="336"/>
    </location>
</feature>
<comment type="subcellular location">
    <subcellularLocation>
        <location evidence="1">Cell membrane</location>
        <topology evidence="1">Multi-pass membrane protein</topology>
    </subcellularLocation>
</comment>
<dbReference type="InterPro" id="IPR051676">
    <property type="entry name" value="UPF0053_domain"/>
</dbReference>
<dbReference type="Pfam" id="PF01595">
    <property type="entry name" value="CNNM"/>
    <property type="match status" value="1"/>
</dbReference>
<dbReference type="RefSeq" id="WP_016637607.1">
    <property type="nucleotide sequence ID" value="NZ_KQ956830.1"/>
</dbReference>
<dbReference type="PROSITE" id="PS51846">
    <property type="entry name" value="CNNM"/>
    <property type="match status" value="1"/>
</dbReference>
<name>A0A133P2R7_GARVA</name>
<evidence type="ECO:0000313" key="15">
    <source>
        <dbReference type="Proteomes" id="UP000070687"/>
    </source>
</evidence>
<evidence type="ECO:0000256" key="10">
    <source>
        <dbReference type="PROSITE-ProRule" id="PRU01193"/>
    </source>
</evidence>
<dbReference type="Gene3D" id="3.10.580.10">
    <property type="entry name" value="CBS-domain"/>
    <property type="match status" value="1"/>
</dbReference>
<keyword evidence="5" id="KW-0677">Repeat</keyword>
<dbReference type="CDD" id="cd04590">
    <property type="entry name" value="CBS_pair_CorC_HlyC_assoc"/>
    <property type="match status" value="1"/>
</dbReference>
<dbReference type="GO" id="GO:0050660">
    <property type="term" value="F:flavin adenine dinucleotide binding"/>
    <property type="evidence" value="ECO:0007669"/>
    <property type="project" value="InterPro"/>
</dbReference>
<evidence type="ECO:0000259" key="13">
    <source>
        <dbReference type="PROSITE" id="PS51846"/>
    </source>
</evidence>
<reference evidence="14 15" key="1">
    <citation type="submission" date="2016-01" db="EMBL/GenBank/DDBJ databases">
        <authorList>
            <person name="Oliw E.H."/>
        </authorList>
    </citation>
    <scope>NUCLEOTIDE SEQUENCE [LARGE SCALE GENOMIC DNA]</scope>
    <source>
        <strain evidence="14 15">PSS_7772B</strain>
    </source>
</reference>
<dbReference type="PROSITE" id="PS51371">
    <property type="entry name" value="CBS"/>
    <property type="match status" value="2"/>
</dbReference>
<evidence type="ECO:0000256" key="4">
    <source>
        <dbReference type="ARBA" id="ARBA00022692"/>
    </source>
</evidence>
<dbReference type="OrthoDB" id="110231at2"/>
<dbReference type="PATRIC" id="fig|2702.100.peg.97"/>
<dbReference type="InterPro" id="IPR036318">
    <property type="entry name" value="FAD-bd_PCMH-like_sf"/>
</dbReference>
<dbReference type="PANTHER" id="PTHR43099">
    <property type="entry name" value="UPF0053 PROTEIN YRKA"/>
    <property type="match status" value="1"/>
</dbReference>
<dbReference type="InterPro" id="IPR046342">
    <property type="entry name" value="CBS_dom_sf"/>
</dbReference>
<comment type="caution">
    <text evidence="14">The sequence shown here is derived from an EMBL/GenBank/DDBJ whole genome shotgun (WGS) entry which is preliminary data.</text>
</comment>
<evidence type="ECO:0000256" key="7">
    <source>
        <dbReference type="ARBA" id="ARBA00023122"/>
    </source>
</evidence>
<feature type="domain" description="CBS" evidence="12">
    <location>
        <begin position="216"/>
        <end position="275"/>
    </location>
</feature>
<evidence type="ECO:0000256" key="3">
    <source>
        <dbReference type="ARBA" id="ARBA00022475"/>
    </source>
</evidence>
<evidence type="ECO:0000256" key="8">
    <source>
        <dbReference type="ARBA" id="ARBA00023136"/>
    </source>
</evidence>
<dbReference type="InterPro" id="IPR005170">
    <property type="entry name" value="Transptr-assoc_dom"/>
</dbReference>
<dbReference type="Pfam" id="PF03471">
    <property type="entry name" value="CorC_HlyC"/>
    <property type="match status" value="1"/>
</dbReference>
<evidence type="ECO:0000313" key="14">
    <source>
        <dbReference type="EMBL" id="KXA22878.1"/>
    </source>
</evidence>
<accession>A0A133P2R7</accession>